<name>A0A7U6LY69_PSEPU</name>
<accession>A0A7U6LY69</accession>
<evidence type="ECO:0000313" key="2">
    <source>
        <dbReference type="Proteomes" id="UP000464661"/>
    </source>
</evidence>
<sequence>MPVERVRVQPVSQLVAQHMARRLARHAVQIWKLPEQALGHLGKRKALFIVHVTRLPDCGGHHYIRKP</sequence>
<organism evidence="1 2">
    <name type="scientific">Pseudomonas putida</name>
    <name type="common">Arthrobacter siderocapsulatus</name>
    <dbReference type="NCBI Taxonomy" id="303"/>
    <lineage>
        <taxon>Bacteria</taxon>
        <taxon>Pseudomonadati</taxon>
        <taxon>Pseudomonadota</taxon>
        <taxon>Gammaproteobacteria</taxon>
        <taxon>Pseudomonadales</taxon>
        <taxon>Pseudomonadaceae</taxon>
        <taxon>Pseudomonas</taxon>
    </lineage>
</organism>
<proteinExistence type="predicted"/>
<dbReference type="Proteomes" id="UP000464661">
    <property type="component" value="Chromosome"/>
</dbReference>
<protein>
    <submittedName>
        <fullName evidence="1">Uncharacterized protein</fullName>
    </submittedName>
</protein>
<dbReference type="EMBL" id="AP022324">
    <property type="protein sequence ID" value="BBU42249.1"/>
    <property type="molecule type" value="Genomic_DNA"/>
</dbReference>
<reference evidence="1 2" key="1">
    <citation type="submission" date="2020-01" db="EMBL/GenBank/DDBJ databases">
        <title>Complete Genome Sequence of Pseudomonas putida Strain TS312, Harboring the HdtS type N-acyl-homoserine Lactone Synthase, Isolated from a Paper Mill.</title>
        <authorList>
            <person name="Hosoe A."/>
            <person name="Suenaga T."/>
            <person name="Sugi T."/>
            <person name="Izumi T."/>
            <person name="Nagai N."/>
            <person name="Terada A."/>
        </authorList>
    </citation>
    <scope>NUCLEOTIDE SEQUENCE [LARGE SCALE GENOMIC DNA]</scope>
    <source>
        <strain evidence="1 2">TS312</strain>
    </source>
</reference>
<evidence type="ECO:0000313" key="1">
    <source>
        <dbReference type="EMBL" id="BBU42249.1"/>
    </source>
</evidence>
<dbReference type="AlphaFoldDB" id="A0A7U6LY69"/>
<gene>
    <name evidence="1" type="ORF">PPTS312_01640</name>
</gene>